<reference evidence="2" key="1">
    <citation type="submission" date="2013-09" db="EMBL/GenBank/DDBJ databases">
        <title>Corchorus olitorius genome sequencing.</title>
        <authorList>
            <person name="Alam M."/>
            <person name="Haque M.S."/>
            <person name="Islam M.S."/>
            <person name="Emdad E.M."/>
            <person name="Islam M.M."/>
            <person name="Ahmed B."/>
            <person name="Halim A."/>
            <person name="Hossen Q.M.M."/>
            <person name="Hossain M.Z."/>
            <person name="Ahmed R."/>
            <person name="Khan M.M."/>
            <person name="Islam R."/>
            <person name="Rashid M.M."/>
            <person name="Khan S.A."/>
            <person name="Rahman M.S."/>
            <person name="Alam M."/>
            <person name="Yahiya A.S."/>
            <person name="Khan M.S."/>
            <person name="Azam M.S."/>
            <person name="Haque T."/>
            <person name="Lashkar M.Z.H."/>
            <person name="Akhand A.I."/>
            <person name="Morshed G."/>
            <person name="Roy S."/>
            <person name="Uddin K.S."/>
            <person name="Rabeya T."/>
            <person name="Hossain A.S."/>
            <person name="Chowdhury A."/>
            <person name="Snigdha A.R."/>
            <person name="Mortoza M.S."/>
            <person name="Matin S.A."/>
            <person name="Hoque S.M.E."/>
            <person name="Islam M.K."/>
            <person name="Roy D.K."/>
            <person name="Haider R."/>
            <person name="Moosa M.M."/>
            <person name="Elias S.M."/>
            <person name="Hasan A.M."/>
            <person name="Jahan S."/>
            <person name="Shafiuddin M."/>
            <person name="Mahmood N."/>
            <person name="Shommy N.S."/>
        </authorList>
    </citation>
    <scope>NUCLEOTIDE SEQUENCE [LARGE SCALE GENOMIC DNA]</scope>
    <source>
        <strain evidence="2">cv. O-4</strain>
    </source>
</reference>
<keyword evidence="2" id="KW-1185">Reference proteome</keyword>
<dbReference type="Proteomes" id="UP000187203">
    <property type="component" value="Unassembled WGS sequence"/>
</dbReference>
<organism evidence="1 2">
    <name type="scientific">Corchorus olitorius</name>
    <dbReference type="NCBI Taxonomy" id="93759"/>
    <lineage>
        <taxon>Eukaryota</taxon>
        <taxon>Viridiplantae</taxon>
        <taxon>Streptophyta</taxon>
        <taxon>Embryophyta</taxon>
        <taxon>Tracheophyta</taxon>
        <taxon>Spermatophyta</taxon>
        <taxon>Magnoliopsida</taxon>
        <taxon>eudicotyledons</taxon>
        <taxon>Gunneridae</taxon>
        <taxon>Pentapetalae</taxon>
        <taxon>rosids</taxon>
        <taxon>malvids</taxon>
        <taxon>Malvales</taxon>
        <taxon>Malvaceae</taxon>
        <taxon>Grewioideae</taxon>
        <taxon>Apeibeae</taxon>
        <taxon>Corchorus</taxon>
    </lineage>
</organism>
<proteinExistence type="predicted"/>
<dbReference type="EMBL" id="AWUE01013230">
    <property type="protein sequence ID" value="OMP07444.1"/>
    <property type="molecule type" value="Genomic_DNA"/>
</dbReference>
<protein>
    <submittedName>
        <fullName evidence="1">Uncharacterized protein</fullName>
    </submittedName>
</protein>
<accession>A0A1R3KK66</accession>
<dbReference type="STRING" id="93759.A0A1R3KK66"/>
<comment type="caution">
    <text evidence="1">The sequence shown here is derived from an EMBL/GenBank/DDBJ whole genome shotgun (WGS) entry which is preliminary data.</text>
</comment>
<name>A0A1R3KK66_9ROSI</name>
<gene>
    <name evidence="1" type="ORF">COLO4_07338</name>
</gene>
<evidence type="ECO:0000313" key="2">
    <source>
        <dbReference type="Proteomes" id="UP000187203"/>
    </source>
</evidence>
<dbReference type="AlphaFoldDB" id="A0A1R3KK66"/>
<evidence type="ECO:0000313" key="1">
    <source>
        <dbReference type="EMBL" id="OMP07444.1"/>
    </source>
</evidence>
<sequence length="181" mass="20255">MIMSLDFEAMNLQTLNIGLIWPRPGYGIATSSFSIFSSSRNFRSSSIRNCNSFLRLSLLLRRIPPPAASEFVHFSSPTTSASFLAISTASAKFNVPIQHFNFFLVHPMMLDCVLDQILGQTISRIGFFAKLTTLKDLYGELQGLNKQEIAYRFGKEKIEPQLLAGKNVMIAAHGKSLRFTK</sequence>